<dbReference type="RefSeq" id="WP_121792954.1">
    <property type="nucleotide sequence ID" value="NZ_RDBF01000001.1"/>
</dbReference>
<evidence type="ECO:0000256" key="6">
    <source>
        <dbReference type="ARBA" id="ARBA00023136"/>
    </source>
</evidence>
<dbReference type="OrthoDB" id="5243958at2"/>
<keyword evidence="6 7" id="KW-0472">Membrane</keyword>
<comment type="subcellular location">
    <subcellularLocation>
        <location evidence="1">Cell membrane</location>
        <topology evidence="1">Multi-pass membrane protein</topology>
    </subcellularLocation>
</comment>
<feature type="transmembrane region" description="Helical" evidence="7">
    <location>
        <begin position="134"/>
        <end position="165"/>
    </location>
</feature>
<dbReference type="GO" id="GO:0005886">
    <property type="term" value="C:plasma membrane"/>
    <property type="evidence" value="ECO:0007669"/>
    <property type="project" value="UniProtKB-SubCell"/>
</dbReference>
<dbReference type="Proteomes" id="UP000282515">
    <property type="component" value="Unassembled WGS sequence"/>
</dbReference>
<dbReference type="SUPFAM" id="SSF48317">
    <property type="entry name" value="Acid phosphatase/Vanadium-dependent haloperoxidase"/>
    <property type="match status" value="1"/>
</dbReference>
<accession>A0A3L8PSZ3</accession>
<evidence type="ECO:0000313" key="10">
    <source>
        <dbReference type="Proteomes" id="UP000282515"/>
    </source>
</evidence>
<dbReference type="InterPro" id="IPR000326">
    <property type="entry name" value="PAP2/HPO"/>
</dbReference>
<dbReference type="GO" id="GO:0016787">
    <property type="term" value="F:hydrolase activity"/>
    <property type="evidence" value="ECO:0007669"/>
    <property type="project" value="UniProtKB-KW"/>
</dbReference>
<organism evidence="9 10">
    <name type="scientific">Aeromicrobium phragmitis</name>
    <dbReference type="NCBI Taxonomy" id="2478914"/>
    <lineage>
        <taxon>Bacteria</taxon>
        <taxon>Bacillati</taxon>
        <taxon>Actinomycetota</taxon>
        <taxon>Actinomycetes</taxon>
        <taxon>Propionibacteriales</taxon>
        <taxon>Nocardioidaceae</taxon>
        <taxon>Aeromicrobium</taxon>
    </lineage>
</organism>
<proteinExistence type="predicted"/>
<dbReference type="CDD" id="cd01610">
    <property type="entry name" value="PAP2_like"/>
    <property type="match status" value="1"/>
</dbReference>
<dbReference type="EMBL" id="RDBF01000001">
    <property type="protein sequence ID" value="RLV57548.1"/>
    <property type="molecule type" value="Genomic_DNA"/>
</dbReference>
<dbReference type="SMART" id="SM00014">
    <property type="entry name" value="acidPPc"/>
    <property type="match status" value="1"/>
</dbReference>
<evidence type="ECO:0000256" key="5">
    <source>
        <dbReference type="ARBA" id="ARBA00022989"/>
    </source>
</evidence>
<evidence type="ECO:0000256" key="7">
    <source>
        <dbReference type="SAM" id="Phobius"/>
    </source>
</evidence>
<evidence type="ECO:0000256" key="3">
    <source>
        <dbReference type="ARBA" id="ARBA00022692"/>
    </source>
</evidence>
<keyword evidence="3 7" id="KW-0812">Transmembrane</keyword>
<evidence type="ECO:0000259" key="8">
    <source>
        <dbReference type="SMART" id="SM00014"/>
    </source>
</evidence>
<dbReference type="AlphaFoldDB" id="A0A3L8PSZ3"/>
<sequence>MQALIARDQRALLTAVAVFGVTLLVMPWPESLSVVVTRSLTSTFAAVPSVELLSEAALVVLALGTAAAGLRAWRDAARPRVVLGSAAAGVVLAYALSEASKVVVSQDRPCQRWALPGSCPPPGDWSFPSHHATLAFGAVLFIAIATRHVVATSVAVVVATVVAAGRVMQGAHYLHDVAAGALLGLAVPTTLAVLVTFGLSRRHRP</sequence>
<dbReference type="PANTHER" id="PTHR14969:SF62">
    <property type="entry name" value="DECAPRENYLPHOSPHORYL-5-PHOSPHORIBOSE PHOSPHATASE RV3807C-RELATED"/>
    <property type="match status" value="1"/>
</dbReference>
<feature type="domain" description="Phosphatidic acid phosphatase type 2/haloperoxidase" evidence="8">
    <location>
        <begin position="83"/>
        <end position="192"/>
    </location>
</feature>
<name>A0A3L8PSZ3_9ACTN</name>
<dbReference type="Pfam" id="PF01569">
    <property type="entry name" value="PAP2"/>
    <property type="match status" value="1"/>
</dbReference>
<protein>
    <submittedName>
        <fullName evidence="9">Phosphatase PAP2 family protein</fullName>
    </submittedName>
</protein>
<feature type="transmembrane region" description="Helical" evidence="7">
    <location>
        <begin position="177"/>
        <end position="199"/>
    </location>
</feature>
<keyword evidence="2" id="KW-1003">Cell membrane</keyword>
<gene>
    <name evidence="9" type="ORF">D9V41_02675</name>
</gene>
<evidence type="ECO:0000313" key="9">
    <source>
        <dbReference type="EMBL" id="RLV57548.1"/>
    </source>
</evidence>
<dbReference type="Gene3D" id="1.20.144.10">
    <property type="entry name" value="Phosphatidic acid phosphatase type 2/haloperoxidase"/>
    <property type="match status" value="1"/>
</dbReference>
<keyword evidence="10" id="KW-1185">Reference proteome</keyword>
<feature type="transmembrane region" description="Helical" evidence="7">
    <location>
        <begin position="81"/>
        <end position="97"/>
    </location>
</feature>
<keyword evidence="4" id="KW-0378">Hydrolase</keyword>
<feature type="transmembrane region" description="Helical" evidence="7">
    <location>
        <begin position="49"/>
        <end position="69"/>
    </location>
</feature>
<evidence type="ECO:0000256" key="4">
    <source>
        <dbReference type="ARBA" id="ARBA00022801"/>
    </source>
</evidence>
<comment type="caution">
    <text evidence="9">The sequence shown here is derived from an EMBL/GenBank/DDBJ whole genome shotgun (WGS) entry which is preliminary data.</text>
</comment>
<reference evidence="9 10" key="1">
    <citation type="submission" date="2018-10" db="EMBL/GenBank/DDBJ databases">
        <title>Aeromicrobium sp. 9W16Y-2 whole genome shotgun sequence.</title>
        <authorList>
            <person name="Li F."/>
        </authorList>
    </citation>
    <scope>NUCLEOTIDE SEQUENCE [LARGE SCALE GENOMIC DNA]</scope>
    <source>
        <strain evidence="9 10">9W16Y-2</strain>
    </source>
</reference>
<feature type="transmembrane region" description="Helical" evidence="7">
    <location>
        <begin position="12"/>
        <end position="29"/>
    </location>
</feature>
<dbReference type="InterPro" id="IPR036938">
    <property type="entry name" value="PAP2/HPO_sf"/>
</dbReference>
<dbReference type="PANTHER" id="PTHR14969">
    <property type="entry name" value="SPHINGOSINE-1-PHOSPHATE PHOSPHOHYDROLASE"/>
    <property type="match status" value="1"/>
</dbReference>
<evidence type="ECO:0000256" key="1">
    <source>
        <dbReference type="ARBA" id="ARBA00004651"/>
    </source>
</evidence>
<evidence type="ECO:0000256" key="2">
    <source>
        <dbReference type="ARBA" id="ARBA00022475"/>
    </source>
</evidence>
<keyword evidence="5 7" id="KW-1133">Transmembrane helix</keyword>